<dbReference type="Proteomes" id="UP000544107">
    <property type="component" value="Unassembled WGS sequence"/>
</dbReference>
<feature type="region of interest" description="Disordered" evidence="1">
    <location>
        <begin position="27"/>
        <end position="48"/>
    </location>
</feature>
<keyword evidence="2" id="KW-0732">Signal</keyword>
<evidence type="ECO:0000313" key="6">
    <source>
        <dbReference type="Proteomes" id="UP000544107"/>
    </source>
</evidence>
<protein>
    <submittedName>
        <fullName evidence="4">TIGR02301 family protein</fullName>
    </submittedName>
    <submittedName>
        <fullName evidence="3">Uncharacterized protein (TIGR02301 family)</fullName>
    </submittedName>
</protein>
<keyword evidence="5" id="KW-1185">Reference proteome</keyword>
<dbReference type="Proteomes" id="UP000185598">
    <property type="component" value="Unassembled WGS sequence"/>
</dbReference>
<dbReference type="STRING" id="887144.BJF91_04340"/>
<proteinExistence type="predicted"/>
<gene>
    <name evidence="4" type="ORF">BJF91_04340</name>
    <name evidence="3" type="ORF">GGQ71_001668</name>
</gene>
<evidence type="ECO:0000313" key="4">
    <source>
        <dbReference type="EMBL" id="OLP47849.1"/>
    </source>
</evidence>
<sequence>MTRALLLPFLAPALLCLIAAAPVVPSGKRPGDAPSSSPAATSSVAPAPSVPYDRQLTKLSEILGTVTYLRNLCAGKPEPQWRAAAEKLIALDAGNEPARQQALTAAYNRGYRAFAAIHASCTSQARLAESQYRAEGATLVREMTARFGN</sequence>
<dbReference type="InterPro" id="IPR012645">
    <property type="entry name" value="CHP02301"/>
</dbReference>
<dbReference type="EMBL" id="JACIED010000002">
    <property type="protein sequence ID" value="MBB4007405.1"/>
    <property type="molecule type" value="Genomic_DNA"/>
</dbReference>
<evidence type="ECO:0000313" key="5">
    <source>
        <dbReference type="Proteomes" id="UP000185598"/>
    </source>
</evidence>
<organism evidence="4 5">
    <name type="scientific">Allorhizobium taibaishanense</name>
    <dbReference type="NCBI Taxonomy" id="887144"/>
    <lineage>
        <taxon>Bacteria</taxon>
        <taxon>Pseudomonadati</taxon>
        <taxon>Pseudomonadota</taxon>
        <taxon>Alphaproteobacteria</taxon>
        <taxon>Hyphomicrobiales</taxon>
        <taxon>Rhizobiaceae</taxon>
        <taxon>Rhizobium/Agrobacterium group</taxon>
        <taxon>Allorhizobium</taxon>
    </lineage>
</organism>
<feature type="compositionally biased region" description="Low complexity" evidence="1">
    <location>
        <begin position="33"/>
        <end position="48"/>
    </location>
</feature>
<dbReference type="NCBIfam" id="TIGR02301">
    <property type="entry name" value="TIGR02301 family protein"/>
    <property type="match status" value="1"/>
</dbReference>
<dbReference type="AlphaFoldDB" id="A0A1Q9A074"/>
<dbReference type="RefSeq" id="WP_075617029.1">
    <property type="nucleotide sequence ID" value="NZ_JACIED010000002.1"/>
</dbReference>
<dbReference type="Pfam" id="PF09539">
    <property type="entry name" value="DUF2385"/>
    <property type="match status" value="1"/>
</dbReference>
<comment type="caution">
    <text evidence="4">The sequence shown here is derived from an EMBL/GenBank/DDBJ whole genome shotgun (WGS) entry which is preliminary data.</text>
</comment>
<reference evidence="3 6" key="2">
    <citation type="submission" date="2020-08" db="EMBL/GenBank/DDBJ databases">
        <title>Genomic Encyclopedia of Type Strains, Phase IV (KMG-IV): sequencing the most valuable type-strain genomes for metagenomic binning, comparative biology and taxonomic classification.</title>
        <authorList>
            <person name="Goeker M."/>
        </authorList>
    </citation>
    <scope>NUCLEOTIDE SEQUENCE [LARGE SCALE GENOMIC DNA]</scope>
    <source>
        <strain evidence="3 6">DSM 100021</strain>
    </source>
</reference>
<dbReference type="EMBL" id="MKIN01000027">
    <property type="protein sequence ID" value="OLP47849.1"/>
    <property type="molecule type" value="Genomic_DNA"/>
</dbReference>
<accession>A0A1Q9A074</accession>
<name>A0A1Q9A074_9HYPH</name>
<evidence type="ECO:0000256" key="2">
    <source>
        <dbReference type="SAM" id="SignalP"/>
    </source>
</evidence>
<evidence type="ECO:0000313" key="3">
    <source>
        <dbReference type="EMBL" id="MBB4007405.1"/>
    </source>
</evidence>
<reference evidence="4 5" key="1">
    <citation type="submission" date="2016-09" db="EMBL/GenBank/DDBJ databases">
        <title>Rhizobium oryziradicis sp. nov., isolated from the root of rice.</title>
        <authorList>
            <person name="Zhao J."/>
            <person name="Zhang X."/>
        </authorList>
    </citation>
    <scope>NUCLEOTIDE SEQUENCE [LARGE SCALE GENOMIC DNA]</scope>
    <source>
        <strain evidence="4 5">14971</strain>
    </source>
</reference>
<evidence type="ECO:0000256" key="1">
    <source>
        <dbReference type="SAM" id="MobiDB-lite"/>
    </source>
</evidence>
<feature type="chain" id="PRO_5044564224" evidence="2">
    <location>
        <begin position="22"/>
        <end position="149"/>
    </location>
</feature>
<feature type="signal peptide" evidence="2">
    <location>
        <begin position="1"/>
        <end position="21"/>
    </location>
</feature>